<dbReference type="InterPro" id="IPR044562">
    <property type="entry name" value="CAR1-11"/>
</dbReference>
<evidence type="ECO:0000259" key="12">
    <source>
        <dbReference type="PROSITE" id="PS50004"/>
    </source>
</evidence>
<evidence type="ECO:0000256" key="2">
    <source>
        <dbReference type="ARBA" id="ARBA00004236"/>
    </source>
</evidence>
<dbReference type="PROSITE" id="PS50004">
    <property type="entry name" value="C2"/>
    <property type="match status" value="1"/>
</dbReference>
<evidence type="ECO:0000256" key="4">
    <source>
        <dbReference type="ARBA" id="ARBA00022475"/>
    </source>
</evidence>
<dbReference type="CDD" id="cd04038">
    <property type="entry name" value="C2_ArfGAP"/>
    <property type="match status" value="1"/>
</dbReference>
<evidence type="ECO:0000256" key="9">
    <source>
        <dbReference type="ARBA" id="ARBA00023136"/>
    </source>
</evidence>
<dbReference type="SMART" id="SM00239">
    <property type="entry name" value="C2"/>
    <property type="match status" value="1"/>
</dbReference>
<keyword evidence="8" id="KW-0446">Lipid-binding</keyword>
<accession>A0AAW1JA30</accession>
<keyword evidence="10" id="KW-0539">Nucleus</keyword>
<dbReference type="PANTHER" id="PTHR45933:SF5">
    <property type="entry name" value="PROTEIN C2-DOMAIN ABA-RELATED 4"/>
    <property type="match status" value="1"/>
</dbReference>
<dbReference type="PANTHER" id="PTHR45933">
    <property type="entry name" value="PROTEIN C2-DOMAIN ABA-RELATED 4"/>
    <property type="match status" value="1"/>
</dbReference>
<dbReference type="GO" id="GO:0009738">
    <property type="term" value="P:abscisic acid-activated signaling pathway"/>
    <property type="evidence" value="ECO:0007669"/>
    <property type="project" value="UniProtKB-KW"/>
</dbReference>
<evidence type="ECO:0000256" key="7">
    <source>
        <dbReference type="ARBA" id="ARBA00022837"/>
    </source>
</evidence>
<evidence type="ECO:0000256" key="1">
    <source>
        <dbReference type="ARBA" id="ARBA00004123"/>
    </source>
</evidence>
<dbReference type="AlphaFoldDB" id="A0AAW1JA30"/>
<evidence type="ECO:0000313" key="14">
    <source>
        <dbReference type="Proteomes" id="UP001443914"/>
    </source>
</evidence>
<name>A0AAW1JA30_SAPOF</name>
<evidence type="ECO:0000256" key="6">
    <source>
        <dbReference type="ARBA" id="ARBA00022723"/>
    </source>
</evidence>
<keyword evidence="7" id="KW-0106">Calcium</keyword>
<dbReference type="InterPro" id="IPR035892">
    <property type="entry name" value="C2_domain_sf"/>
</dbReference>
<dbReference type="Proteomes" id="UP001443914">
    <property type="component" value="Unassembled WGS sequence"/>
</dbReference>
<dbReference type="GO" id="GO:0008289">
    <property type="term" value="F:lipid binding"/>
    <property type="evidence" value="ECO:0007669"/>
    <property type="project" value="UniProtKB-KW"/>
</dbReference>
<dbReference type="InterPro" id="IPR000008">
    <property type="entry name" value="C2_dom"/>
</dbReference>
<keyword evidence="9" id="KW-0472">Membrane</keyword>
<proteinExistence type="inferred from homology"/>
<evidence type="ECO:0000256" key="10">
    <source>
        <dbReference type="ARBA" id="ARBA00023242"/>
    </source>
</evidence>
<dbReference type="GO" id="GO:0005886">
    <property type="term" value="C:plasma membrane"/>
    <property type="evidence" value="ECO:0007669"/>
    <property type="project" value="UniProtKB-SubCell"/>
</dbReference>
<sequence length="173" mass="19756">MADNKVNPTGDVLGLLRITVKRGINLAIRDIKSSDPYVIVCLGKQKLRTRVIRRSLNPVWNEDLTLCITNPNEPVKLFVYDHDTFTLDDKMGDAEFDIRYFMEAVKMNLNGLPDGTVITKVRSDRKNCIAEESCIVMMNGKVTQNMFLRLRNVECGEIELKLQWIDVPSPKRA</sequence>
<evidence type="ECO:0000256" key="5">
    <source>
        <dbReference type="ARBA" id="ARBA00022682"/>
    </source>
</evidence>
<reference evidence="13" key="1">
    <citation type="submission" date="2024-03" db="EMBL/GenBank/DDBJ databases">
        <title>WGS assembly of Saponaria officinalis var. Norfolk2.</title>
        <authorList>
            <person name="Jenkins J."/>
            <person name="Shu S."/>
            <person name="Grimwood J."/>
            <person name="Barry K."/>
            <person name="Goodstein D."/>
            <person name="Schmutz J."/>
            <person name="Leebens-Mack J."/>
            <person name="Osbourn A."/>
        </authorList>
    </citation>
    <scope>NUCLEOTIDE SEQUENCE [LARGE SCALE GENOMIC DNA]</scope>
    <source>
        <strain evidence="13">JIC</strain>
    </source>
</reference>
<feature type="domain" description="C2" evidence="12">
    <location>
        <begin position="1"/>
        <end position="111"/>
    </location>
</feature>
<evidence type="ECO:0000256" key="3">
    <source>
        <dbReference type="ARBA" id="ARBA00022468"/>
    </source>
</evidence>
<evidence type="ECO:0000313" key="13">
    <source>
        <dbReference type="EMBL" id="KAK9698726.1"/>
    </source>
</evidence>
<gene>
    <name evidence="13" type="ORF">RND81_08G126800</name>
</gene>
<dbReference type="EMBL" id="JBDFQZ010000008">
    <property type="protein sequence ID" value="KAK9698726.1"/>
    <property type="molecule type" value="Genomic_DNA"/>
</dbReference>
<dbReference type="Pfam" id="PF00168">
    <property type="entry name" value="C2"/>
    <property type="match status" value="1"/>
</dbReference>
<dbReference type="Gene3D" id="2.60.40.150">
    <property type="entry name" value="C2 domain"/>
    <property type="match status" value="1"/>
</dbReference>
<comment type="caution">
    <text evidence="13">The sequence shown here is derived from an EMBL/GenBank/DDBJ whole genome shotgun (WGS) entry which is preliminary data.</text>
</comment>
<keyword evidence="6" id="KW-0479">Metal-binding</keyword>
<protein>
    <recommendedName>
        <fullName evidence="12">C2 domain-containing protein</fullName>
    </recommendedName>
</protein>
<evidence type="ECO:0000256" key="8">
    <source>
        <dbReference type="ARBA" id="ARBA00023121"/>
    </source>
</evidence>
<keyword evidence="4" id="KW-1003">Cell membrane</keyword>
<comment type="similarity">
    <text evidence="11">Belongs to the plant CAR protein family.</text>
</comment>
<keyword evidence="5" id="KW-0938">Abscisic acid signaling pathway</keyword>
<evidence type="ECO:0000256" key="11">
    <source>
        <dbReference type="ARBA" id="ARBA00024037"/>
    </source>
</evidence>
<comment type="subcellular location">
    <subcellularLocation>
        <location evidence="2">Cell membrane</location>
    </subcellularLocation>
    <subcellularLocation>
        <location evidence="1">Nucleus</location>
    </subcellularLocation>
</comment>
<dbReference type="GO" id="GO:0005096">
    <property type="term" value="F:GTPase activator activity"/>
    <property type="evidence" value="ECO:0007669"/>
    <property type="project" value="UniProtKB-KW"/>
</dbReference>
<keyword evidence="3" id="KW-0343">GTPase activation</keyword>
<dbReference type="GO" id="GO:0005634">
    <property type="term" value="C:nucleus"/>
    <property type="evidence" value="ECO:0007669"/>
    <property type="project" value="UniProtKB-SubCell"/>
</dbReference>
<keyword evidence="14" id="KW-1185">Reference proteome</keyword>
<organism evidence="13 14">
    <name type="scientific">Saponaria officinalis</name>
    <name type="common">Common soapwort</name>
    <name type="synonym">Lychnis saponaria</name>
    <dbReference type="NCBI Taxonomy" id="3572"/>
    <lineage>
        <taxon>Eukaryota</taxon>
        <taxon>Viridiplantae</taxon>
        <taxon>Streptophyta</taxon>
        <taxon>Embryophyta</taxon>
        <taxon>Tracheophyta</taxon>
        <taxon>Spermatophyta</taxon>
        <taxon>Magnoliopsida</taxon>
        <taxon>eudicotyledons</taxon>
        <taxon>Gunneridae</taxon>
        <taxon>Pentapetalae</taxon>
        <taxon>Caryophyllales</taxon>
        <taxon>Caryophyllaceae</taxon>
        <taxon>Caryophylleae</taxon>
        <taxon>Saponaria</taxon>
    </lineage>
</organism>
<dbReference type="SUPFAM" id="SSF49562">
    <property type="entry name" value="C2 domain (Calcium/lipid-binding domain, CaLB)"/>
    <property type="match status" value="1"/>
</dbReference>
<dbReference type="GO" id="GO:0046872">
    <property type="term" value="F:metal ion binding"/>
    <property type="evidence" value="ECO:0007669"/>
    <property type="project" value="UniProtKB-KW"/>
</dbReference>